<feature type="non-terminal residue" evidence="2">
    <location>
        <position position="1"/>
    </location>
</feature>
<evidence type="ECO:0000313" key="2">
    <source>
        <dbReference type="EMBL" id="JAP89348.1"/>
    </source>
</evidence>
<feature type="region of interest" description="Disordered" evidence="1">
    <location>
        <begin position="344"/>
        <end position="368"/>
    </location>
</feature>
<gene>
    <name evidence="2" type="ORF">TPC1_31157</name>
</gene>
<feature type="compositionally biased region" description="Polar residues" evidence="1">
    <location>
        <begin position="344"/>
        <end position="359"/>
    </location>
</feature>
<accession>A0A146JYW5</accession>
<proteinExistence type="predicted"/>
<dbReference type="EMBL" id="GDID01007258">
    <property type="protein sequence ID" value="JAP89348.1"/>
    <property type="molecule type" value="Transcribed_RNA"/>
</dbReference>
<organism evidence="2">
    <name type="scientific">Trepomonas sp. PC1</name>
    <dbReference type="NCBI Taxonomy" id="1076344"/>
    <lineage>
        <taxon>Eukaryota</taxon>
        <taxon>Metamonada</taxon>
        <taxon>Diplomonadida</taxon>
        <taxon>Hexamitidae</taxon>
        <taxon>Hexamitinae</taxon>
        <taxon>Trepomonas</taxon>
    </lineage>
</organism>
<sequence>RLQYLFQEFDVNESEIRLAKQKIQQSPFTLTEYLETLEELHRLKLEYQFSQTDLQQHIQEIVDEKNFFKLCLIVTKMRSHLSRLAELTYAARKLANPDCSLPNLDLRTDLYVQKLIDGRMFLNRFQIMDLLQNSRFLLGKDHTKLVNLWFNQNSAYNREPLQAVMFMLGADHERTQGETNKLASKFSQYACKTVEQFFHIKVEFIEVYRVYAFYKSQSTFIKPTQQNLCKIPFFSKFYQETQKEFYVKAKPKRIDLQFQQEILTAKPRVASGKPKAEKYEPVKYQKKLQIKNLSYKYTLFKAQPPKERPKTGFYERLESSKRMYPDKFSVRQFEQPILRDFKGENSQQKLKQNDLNLSSDGDEWKEEEDFNDQMQQRVMSKIQHISDDYAKVLKE</sequence>
<evidence type="ECO:0000256" key="1">
    <source>
        <dbReference type="SAM" id="MobiDB-lite"/>
    </source>
</evidence>
<name>A0A146JYW5_9EUKA</name>
<dbReference type="AlphaFoldDB" id="A0A146JYW5"/>
<reference evidence="2" key="1">
    <citation type="submission" date="2015-07" db="EMBL/GenBank/DDBJ databases">
        <title>Adaptation to a free-living lifestyle via gene acquisitions in the diplomonad Trepomonas sp. PC1.</title>
        <authorList>
            <person name="Xu F."/>
            <person name="Jerlstrom-Hultqvist J."/>
            <person name="Kolisko M."/>
            <person name="Simpson A.G.B."/>
            <person name="Roger A.J."/>
            <person name="Svard S.G."/>
            <person name="Andersson J.O."/>
        </authorList>
    </citation>
    <scope>NUCLEOTIDE SEQUENCE</scope>
    <source>
        <strain evidence="2">PC1</strain>
    </source>
</reference>
<protein>
    <submittedName>
        <fullName evidence="2">Uncharacterized protein</fullName>
    </submittedName>
</protein>